<dbReference type="AlphaFoldDB" id="A0A9P6E9R8"/>
<reference evidence="1" key="1">
    <citation type="submission" date="2020-11" db="EMBL/GenBank/DDBJ databases">
        <authorList>
            <consortium name="DOE Joint Genome Institute"/>
            <person name="Ahrendt S."/>
            <person name="Riley R."/>
            <person name="Andreopoulos W."/>
            <person name="Labutti K."/>
            <person name="Pangilinan J."/>
            <person name="Ruiz-Duenas F.J."/>
            <person name="Barrasa J.M."/>
            <person name="Sanchez-Garcia M."/>
            <person name="Camarero S."/>
            <person name="Miyauchi S."/>
            <person name="Serrano A."/>
            <person name="Linde D."/>
            <person name="Babiker R."/>
            <person name="Drula E."/>
            <person name="Ayuso-Fernandez I."/>
            <person name="Pacheco R."/>
            <person name="Padilla G."/>
            <person name="Ferreira P."/>
            <person name="Barriuso J."/>
            <person name="Kellner H."/>
            <person name="Castanera R."/>
            <person name="Alfaro M."/>
            <person name="Ramirez L."/>
            <person name="Pisabarro A.G."/>
            <person name="Kuo A."/>
            <person name="Tritt A."/>
            <person name="Lipzen A."/>
            <person name="He G."/>
            <person name="Yan M."/>
            <person name="Ng V."/>
            <person name="Cullen D."/>
            <person name="Martin F."/>
            <person name="Rosso M.-N."/>
            <person name="Henrissat B."/>
            <person name="Hibbett D."/>
            <person name="Martinez A.T."/>
            <person name="Grigoriev I.V."/>
        </authorList>
    </citation>
    <scope>NUCLEOTIDE SEQUENCE</scope>
    <source>
        <strain evidence="1">CBS 506.95</strain>
    </source>
</reference>
<name>A0A9P6E9R8_9AGAR</name>
<dbReference type="OrthoDB" id="2979028at2759"/>
<sequence>MASPISNLPPDVLYTIFHLNATLDRILDKPKKPPIELWPTSPQRTTLNSSRVCQTWRQLLLESTTIWGRLFDFDLICLYPPLLDLLESRSASSPLWVFGEEYVDLNTDDQPPESRKLTRNAIMIWFLKHEWDRVQHLVVGYKSPQYAEKLLEVGMFKPSPALQHFELRGPIRTNDQALFANSAPSLRSYECTVFQLDFTTPWFRQLHTLSIFLPRTVLNDFLKALSELTNLRILTIYAVINQPPPNFDDDYHHLSRIGLHRIQQLLIKGSLPLTTYVLASLELPKDCCTCIIALAHRLGPPGTNFQAIAFTMPRLAELASSYTNLNLLPSLRWLISPTKFTFIRKHFSESSNHESIFRPNGFGFTFWGRLSYATPFADVPADMLTNVTHMDLEVETQHDPSFRQRLARSQITERLQLLSTVTDLTINEEGLEWLVGLDMPLFPTLKILKLKCRNEFVDSDSAFQYKISRMLFDLSPTQIVSSRQ</sequence>
<evidence type="ECO:0000313" key="1">
    <source>
        <dbReference type="EMBL" id="KAF9525097.1"/>
    </source>
</evidence>
<comment type="caution">
    <text evidence="1">The sequence shown here is derived from an EMBL/GenBank/DDBJ whole genome shotgun (WGS) entry which is preliminary data.</text>
</comment>
<evidence type="ECO:0000313" key="2">
    <source>
        <dbReference type="Proteomes" id="UP000807306"/>
    </source>
</evidence>
<gene>
    <name evidence="1" type="ORF">CPB83DRAFT_860008</name>
</gene>
<accession>A0A9P6E9R8</accession>
<organism evidence="1 2">
    <name type="scientific">Crepidotus variabilis</name>
    <dbReference type="NCBI Taxonomy" id="179855"/>
    <lineage>
        <taxon>Eukaryota</taxon>
        <taxon>Fungi</taxon>
        <taxon>Dikarya</taxon>
        <taxon>Basidiomycota</taxon>
        <taxon>Agaricomycotina</taxon>
        <taxon>Agaricomycetes</taxon>
        <taxon>Agaricomycetidae</taxon>
        <taxon>Agaricales</taxon>
        <taxon>Agaricineae</taxon>
        <taxon>Crepidotaceae</taxon>
        <taxon>Crepidotus</taxon>
    </lineage>
</organism>
<proteinExistence type="predicted"/>
<protein>
    <recommendedName>
        <fullName evidence="3">F-box domain-containing protein</fullName>
    </recommendedName>
</protein>
<dbReference type="Proteomes" id="UP000807306">
    <property type="component" value="Unassembled WGS sequence"/>
</dbReference>
<evidence type="ECO:0008006" key="3">
    <source>
        <dbReference type="Google" id="ProtNLM"/>
    </source>
</evidence>
<keyword evidence="2" id="KW-1185">Reference proteome</keyword>
<dbReference type="EMBL" id="MU157888">
    <property type="protein sequence ID" value="KAF9525097.1"/>
    <property type="molecule type" value="Genomic_DNA"/>
</dbReference>